<dbReference type="AlphaFoldDB" id="A0A840NEB0"/>
<dbReference type="EMBL" id="JACHIV010000001">
    <property type="protein sequence ID" value="MBB5067659.1"/>
    <property type="molecule type" value="Genomic_DNA"/>
</dbReference>
<protein>
    <submittedName>
        <fullName evidence="1">Putative ArsR family transcriptional regulator</fullName>
    </submittedName>
</protein>
<reference evidence="1 2" key="1">
    <citation type="submission" date="2020-08" db="EMBL/GenBank/DDBJ databases">
        <title>Sequencing the genomes of 1000 actinobacteria strains.</title>
        <authorList>
            <person name="Klenk H.-P."/>
        </authorList>
    </citation>
    <scope>NUCLEOTIDE SEQUENCE [LARGE SCALE GENOMIC DNA]</scope>
    <source>
        <strain evidence="1 2">DSM 45582</strain>
    </source>
</reference>
<sequence>MGGNSTPAPSGRRREVLALLRESRATWDITALARRLQVHPNTVRFHLDALVGAGQVERVDARRSGPGRPPLLFRAKPGMDPAGPREYRLLAGILVDEVAQAPDPVRSAGEAGRRWGARLAGDTPRPSRRDAVEHLTGLLDELGFRPEPRAEGAEIGLRHCPFLELAEQHRQVVCQVHLGLMQGVTAAMGAPVTVDRLDAFVEPDLCVAHLAPEERG</sequence>
<name>A0A840NEB0_9PSEU</name>
<comment type="caution">
    <text evidence="1">The sequence shown here is derived from an EMBL/GenBank/DDBJ whole genome shotgun (WGS) entry which is preliminary data.</text>
</comment>
<accession>A0A840NEB0</accession>
<dbReference type="InterPro" id="IPR036390">
    <property type="entry name" value="WH_DNA-bd_sf"/>
</dbReference>
<evidence type="ECO:0000313" key="1">
    <source>
        <dbReference type="EMBL" id="MBB5067659.1"/>
    </source>
</evidence>
<gene>
    <name evidence="1" type="ORF">BJ969_000747</name>
</gene>
<dbReference type="InterPro" id="IPR036388">
    <property type="entry name" value="WH-like_DNA-bd_sf"/>
</dbReference>
<organism evidence="1 2">
    <name type="scientific">Saccharopolyspora gloriosae</name>
    <dbReference type="NCBI Taxonomy" id="455344"/>
    <lineage>
        <taxon>Bacteria</taxon>
        <taxon>Bacillati</taxon>
        <taxon>Actinomycetota</taxon>
        <taxon>Actinomycetes</taxon>
        <taxon>Pseudonocardiales</taxon>
        <taxon>Pseudonocardiaceae</taxon>
        <taxon>Saccharopolyspora</taxon>
    </lineage>
</organism>
<dbReference type="InterPro" id="IPR011991">
    <property type="entry name" value="ArsR-like_HTH"/>
</dbReference>
<keyword evidence="2" id="KW-1185">Reference proteome</keyword>
<dbReference type="CDD" id="cd00090">
    <property type="entry name" value="HTH_ARSR"/>
    <property type="match status" value="1"/>
</dbReference>
<dbReference type="Proteomes" id="UP000580474">
    <property type="component" value="Unassembled WGS sequence"/>
</dbReference>
<dbReference type="RefSeq" id="WP_184477333.1">
    <property type="nucleotide sequence ID" value="NZ_JACHIV010000001.1"/>
</dbReference>
<evidence type="ECO:0000313" key="2">
    <source>
        <dbReference type="Proteomes" id="UP000580474"/>
    </source>
</evidence>
<proteinExistence type="predicted"/>
<dbReference type="Pfam" id="PF12840">
    <property type="entry name" value="HTH_20"/>
    <property type="match status" value="1"/>
</dbReference>
<dbReference type="SUPFAM" id="SSF46785">
    <property type="entry name" value="Winged helix' DNA-binding domain"/>
    <property type="match status" value="1"/>
</dbReference>
<dbReference type="Gene3D" id="1.10.10.10">
    <property type="entry name" value="Winged helix-like DNA-binding domain superfamily/Winged helix DNA-binding domain"/>
    <property type="match status" value="1"/>
</dbReference>